<dbReference type="SUPFAM" id="SSF89796">
    <property type="entry name" value="CoA-transferase family III (CaiB/BaiF)"/>
    <property type="match status" value="1"/>
</dbReference>
<gene>
    <name evidence="1" type="ORF">AWL63_04550</name>
</gene>
<dbReference type="InterPro" id="IPR050509">
    <property type="entry name" value="CoA-transferase_III"/>
</dbReference>
<evidence type="ECO:0008006" key="3">
    <source>
        <dbReference type="Google" id="ProtNLM"/>
    </source>
</evidence>
<sequence>MRSGPSGRGGMSKPLAGVRVLELSRFLPGTYFGWIAGDMGADVIRVEHPRELAKAEAMFGASADTTALCRDRARPTFTRNKRSIALNPGHPDARRVLEPLLASADVLVEDFRPGTLARLGLGYDAAAEINPRLVYASVSFAGQTGPLAHRAGHDPAALAAAGVLSRLNGQPVPTLPGVQVADVMAGAHATIAILLALAARGQTGRGAHVDIAMIDAAMPLLMVGLGRVDNPADLHAPDGAWHPKGGVWRCADDAYLCTTDMEPRYWARFCVAIDRPDLTARQFDLAAHPAIHAELTAVFASRPRAAWLALFEDADTQAMPVLSPVEALRHPNAIARGMHVALEVPGAGTVEQIGTPFAIGGVTPGPHRAAPLPGADRDAILAECGFGADDIARLAAGGVFASTKGAGA</sequence>
<dbReference type="InterPro" id="IPR003673">
    <property type="entry name" value="CoA-Trfase_fam_III"/>
</dbReference>
<dbReference type="Pfam" id="PF02515">
    <property type="entry name" value="CoA_transf_3"/>
    <property type="match status" value="1"/>
</dbReference>
<dbReference type="OrthoDB" id="5720311at2"/>
<dbReference type="InterPro" id="IPR023606">
    <property type="entry name" value="CoA-Trfase_III_dom_1_sf"/>
</dbReference>
<dbReference type="AlphaFoldDB" id="A0A1B3Z7E5"/>
<dbReference type="PANTHER" id="PTHR48228:SF5">
    <property type="entry name" value="ALPHA-METHYLACYL-COA RACEMASE"/>
    <property type="match status" value="1"/>
</dbReference>
<dbReference type="Gene3D" id="3.30.1540.10">
    <property type="entry name" value="formyl-coa transferase, domain 3"/>
    <property type="match status" value="1"/>
</dbReference>
<organism evidence="1 2">
    <name type="scientific">Sphingomonas panacis</name>
    <dbReference type="NCBI Taxonomy" id="1560345"/>
    <lineage>
        <taxon>Bacteria</taxon>
        <taxon>Pseudomonadati</taxon>
        <taxon>Pseudomonadota</taxon>
        <taxon>Alphaproteobacteria</taxon>
        <taxon>Sphingomonadales</taxon>
        <taxon>Sphingomonadaceae</taxon>
        <taxon>Sphingomonas</taxon>
    </lineage>
</organism>
<dbReference type="Proteomes" id="UP000094256">
    <property type="component" value="Chromosome"/>
</dbReference>
<dbReference type="EMBL" id="CP014168">
    <property type="protein sequence ID" value="AOH83348.1"/>
    <property type="molecule type" value="Genomic_DNA"/>
</dbReference>
<accession>A0A1B3Z7E5</accession>
<evidence type="ECO:0000313" key="1">
    <source>
        <dbReference type="EMBL" id="AOH83348.1"/>
    </source>
</evidence>
<reference evidence="1 2" key="1">
    <citation type="submission" date="2016-01" db="EMBL/GenBank/DDBJ databases">
        <title>Complete genome and mega plasmid sequence of Sphingomonas panacis DCY99 elicits systemic resistance in rice to Xanthomonas oryzae.</title>
        <authorList>
            <person name="Kim Y.J."/>
            <person name="Yang D.C."/>
            <person name="Sing P."/>
        </authorList>
    </citation>
    <scope>NUCLEOTIDE SEQUENCE [LARGE SCALE GENOMIC DNA]</scope>
    <source>
        <strain evidence="1 2">DCY99</strain>
    </source>
</reference>
<protein>
    <recommendedName>
        <fullName evidence="3">Carnitine dehydratase</fullName>
    </recommendedName>
</protein>
<name>A0A1B3Z7E5_9SPHN</name>
<evidence type="ECO:0000313" key="2">
    <source>
        <dbReference type="Proteomes" id="UP000094256"/>
    </source>
</evidence>
<dbReference type="STRING" id="1560345.AWL63_04550"/>
<proteinExistence type="predicted"/>
<dbReference type="Gene3D" id="3.40.50.10540">
    <property type="entry name" value="Crotonobetainyl-coa:carnitine coa-transferase, domain 1"/>
    <property type="match status" value="1"/>
</dbReference>
<dbReference type="PANTHER" id="PTHR48228">
    <property type="entry name" value="SUCCINYL-COA--D-CITRAMALATE COA-TRANSFERASE"/>
    <property type="match status" value="1"/>
</dbReference>
<dbReference type="GO" id="GO:0003824">
    <property type="term" value="F:catalytic activity"/>
    <property type="evidence" value="ECO:0007669"/>
    <property type="project" value="InterPro"/>
</dbReference>
<dbReference type="KEGG" id="span:AWL63_04550"/>
<keyword evidence="2" id="KW-1185">Reference proteome</keyword>
<dbReference type="InterPro" id="IPR044855">
    <property type="entry name" value="CoA-Trfase_III_dom3_sf"/>
</dbReference>